<name>A0A410MAI3_9BACI</name>
<dbReference type="PANTHER" id="PTHR43355">
    <property type="entry name" value="FLAVIN REDUCTASE (NADPH)"/>
    <property type="match status" value="1"/>
</dbReference>
<reference evidence="2 3" key="1">
    <citation type="submission" date="2018-01" db="EMBL/GenBank/DDBJ databases">
        <title>The whole genome sequencing and assembly of Halobacillus litoralis ERB031 strain.</title>
        <authorList>
            <person name="Lee S.-J."/>
            <person name="Park M.-K."/>
            <person name="Kim J.-Y."/>
            <person name="Lee Y.-J."/>
            <person name="Yi H."/>
            <person name="Bahn Y.-S."/>
            <person name="Kim J.F."/>
            <person name="Lee D.-W."/>
        </authorList>
    </citation>
    <scope>NUCLEOTIDE SEQUENCE [LARGE SCALE GENOMIC DNA]</scope>
    <source>
        <strain evidence="2 3">ERB 031</strain>
    </source>
</reference>
<dbReference type="AlphaFoldDB" id="A0A410MAI3"/>
<dbReference type="SUPFAM" id="SSF51735">
    <property type="entry name" value="NAD(P)-binding Rossmann-fold domains"/>
    <property type="match status" value="1"/>
</dbReference>
<organism evidence="2 3">
    <name type="scientific">Halobacillus litoralis</name>
    <dbReference type="NCBI Taxonomy" id="45668"/>
    <lineage>
        <taxon>Bacteria</taxon>
        <taxon>Bacillati</taxon>
        <taxon>Bacillota</taxon>
        <taxon>Bacilli</taxon>
        <taxon>Bacillales</taxon>
        <taxon>Bacillaceae</taxon>
        <taxon>Halobacillus</taxon>
    </lineage>
</organism>
<gene>
    <name evidence="2" type="ORF">HLI_05500</name>
</gene>
<feature type="domain" description="NAD(P)-binding" evidence="1">
    <location>
        <begin position="7"/>
        <end position="192"/>
    </location>
</feature>
<dbReference type="GO" id="GO:0016646">
    <property type="term" value="F:oxidoreductase activity, acting on the CH-NH group of donors, NAD or NADP as acceptor"/>
    <property type="evidence" value="ECO:0007669"/>
    <property type="project" value="TreeGrafter"/>
</dbReference>
<dbReference type="Gene3D" id="3.40.50.720">
    <property type="entry name" value="NAD(P)-binding Rossmann-like Domain"/>
    <property type="match status" value="1"/>
</dbReference>
<dbReference type="RefSeq" id="WP_128523715.1">
    <property type="nucleotide sequence ID" value="NZ_CP026118.1"/>
</dbReference>
<dbReference type="Pfam" id="PF13460">
    <property type="entry name" value="NAD_binding_10"/>
    <property type="match status" value="1"/>
</dbReference>
<protein>
    <recommendedName>
        <fullName evidence="1">NAD(P)-binding domain-containing protein</fullName>
    </recommendedName>
</protein>
<dbReference type="OrthoDB" id="9785372at2"/>
<sequence>MKLAVFGGTGRVGSSVVKLALSKKMQVKVLIRDRKKAEEMIPEAEHVIGDVTREEDISATLESCDMVFSGLSTDKTDTLSTAFPKIISEMEKQQISRIVTIGTAGILNSRYEQGKYRFETDESKRRKTFAAKEHVKVYQLLSGSHLDWTIVCPTYLPDGDQHTNLRYEIDLLPEGGKKITVEDTAQFAFEELIHKRFLHHRVGICY</sequence>
<dbReference type="InterPro" id="IPR036291">
    <property type="entry name" value="NAD(P)-bd_dom_sf"/>
</dbReference>
<dbReference type="InterPro" id="IPR051606">
    <property type="entry name" value="Polyketide_Oxido-like"/>
</dbReference>
<proteinExistence type="predicted"/>
<dbReference type="Proteomes" id="UP000287756">
    <property type="component" value="Chromosome"/>
</dbReference>
<dbReference type="EMBL" id="CP026118">
    <property type="protein sequence ID" value="QAS51725.1"/>
    <property type="molecule type" value="Genomic_DNA"/>
</dbReference>
<dbReference type="PANTHER" id="PTHR43355:SF2">
    <property type="entry name" value="FLAVIN REDUCTASE (NADPH)"/>
    <property type="match status" value="1"/>
</dbReference>
<evidence type="ECO:0000259" key="1">
    <source>
        <dbReference type="Pfam" id="PF13460"/>
    </source>
</evidence>
<evidence type="ECO:0000313" key="2">
    <source>
        <dbReference type="EMBL" id="QAS51725.1"/>
    </source>
</evidence>
<evidence type="ECO:0000313" key="3">
    <source>
        <dbReference type="Proteomes" id="UP000287756"/>
    </source>
</evidence>
<dbReference type="InterPro" id="IPR016040">
    <property type="entry name" value="NAD(P)-bd_dom"/>
</dbReference>
<accession>A0A410MAI3</accession>
<dbReference type="KEGG" id="hli:HLI_05500"/>